<organism evidence="3 4">
    <name type="scientific">Lysobacter brunescens</name>
    <dbReference type="NCBI Taxonomy" id="262323"/>
    <lineage>
        <taxon>Bacteria</taxon>
        <taxon>Pseudomonadati</taxon>
        <taxon>Pseudomonadota</taxon>
        <taxon>Gammaproteobacteria</taxon>
        <taxon>Lysobacterales</taxon>
        <taxon>Lysobacteraceae</taxon>
        <taxon>Lysobacter</taxon>
    </lineage>
</organism>
<dbReference type="EMBL" id="JBHTIF010000001">
    <property type="protein sequence ID" value="MFD0725889.1"/>
    <property type="molecule type" value="Genomic_DNA"/>
</dbReference>
<protein>
    <recommendedName>
        <fullName evidence="2">HAMP domain-containing protein</fullName>
    </recommendedName>
</protein>
<proteinExistence type="predicted"/>
<keyword evidence="1" id="KW-0472">Membrane</keyword>
<accession>A0ABW2YBF1</accession>
<dbReference type="InterPro" id="IPR003660">
    <property type="entry name" value="HAMP_dom"/>
</dbReference>
<evidence type="ECO:0000313" key="3">
    <source>
        <dbReference type="EMBL" id="MFD0725889.1"/>
    </source>
</evidence>
<evidence type="ECO:0000313" key="4">
    <source>
        <dbReference type="Proteomes" id="UP001597110"/>
    </source>
</evidence>
<gene>
    <name evidence="3" type="ORF">ACFQ0E_09790</name>
</gene>
<feature type="domain" description="HAMP" evidence="2">
    <location>
        <begin position="307"/>
        <end position="360"/>
    </location>
</feature>
<dbReference type="RefSeq" id="WP_386823465.1">
    <property type="nucleotide sequence ID" value="NZ_JBHTIF010000001.1"/>
</dbReference>
<comment type="caution">
    <text evidence="3">The sequence shown here is derived from an EMBL/GenBank/DDBJ whole genome shotgun (WGS) entry which is preliminary data.</text>
</comment>
<keyword evidence="4" id="KW-1185">Reference proteome</keyword>
<sequence>MQTGFKQHMRVLAIFAVGAALAAGLFAWHELTLSRSLASRDLQAAHAALRAAEGHVARELIQRGESIARNQAVTGYIGQALDNTLPGIEPDYTSVVDLLEERREQMKLGMIAMLDAQGNVLATTDRLSGVRTFGESEVFRAASRTQLPDSGLIVDSERATHVLVMPLARYGFSDVYLMLGEPVGATFAQRLLDAAGASTPLDVALIAGETGAPRALSTSMPTGLPDGVLPRWAELRAAGPRGLPLDLPGSTRLAMAAPLFDSERGQMLVMVPAGGDAGIRAAARLPMIVGAVIALLALAIAAWWLQRKVFGPLDDLLRVAGYAAESGDLHLKAQGVGTSRIARLADAFNRICTRASQSTRD</sequence>
<evidence type="ECO:0000256" key="1">
    <source>
        <dbReference type="SAM" id="Phobius"/>
    </source>
</evidence>
<dbReference type="Proteomes" id="UP001597110">
    <property type="component" value="Unassembled WGS sequence"/>
</dbReference>
<name>A0ABW2YBF1_9GAMM</name>
<keyword evidence="1" id="KW-0812">Transmembrane</keyword>
<dbReference type="PROSITE" id="PS50885">
    <property type="entry name" value="HAMP"/>
    <property type="match status" value="1"/>
</dbReference>
<reference evidence="4" key="1">
    <citation type="journal article" date="2019" name="Int. J. Syst. Evol. Microbiol.">
        <title>The Global Catalogue of Microorganisms (GCM) 10K type strain sequencing project: providing services to taxonomists for standard genome sequencing and annotation.</title>
        <authorList>
            <consortium name="The Broad Institute Genomics Platform"/>
            <consortium name="The Broad Institute Genome Sequencing Center for Infectious Disease"/>
            <person name="Wu L."/>
            <person name="Ma J."/>
        </authorList>
    </citation>
    <scope>NUCLEOTIDE SEQUENCE [LARGE SCALE GENOMIC DNA]</scope>
    <source>
        <strain evidence="4">CCUG 55585</strain>
    </source>
</reference>
<keyword evidence="1" id="KW-1133">Transmembrane helix</keyword>
<dbReference type="Gene3D" id="6.10.340.10">
    <property type="match status" value="1"/>
</dbReference>
<feature type="transmembrane region" description="Helical" evidence="1">
    <location>
        <begin position="285"/>
        <end position="305"/>
    </location>
</feature>
<evidence type="ECO:0000259" key="2">
    <source>
        <dbReference type="PROSITE" id="PS50885"/>
    </source>
</evidence>